<dbReference type="InterPro" id="IPR011652">
    <property type="entry name" value="MORN_2"/>
</dbReference>
<sequence>MKTLSVLILLFFSLNLRAQKLLSMKDVESRESLSMSEVTANSSDGTYRYYAKGATEPFTGILFSRFPNGQYDSYQQFVDGVGQGQWINYYENGNYKEIGSYEQNKVTGPIKKFHDNGKLAAEGTYKDWRIRIGIWNFYDSEGKLMETKDYGEKGSIVEVKEYYESGEISYSWYQSILDKNDF</sequence>
<keyword evidence="2" id="KW-1185">Reference proteome</keyword>
<dbReference type="Gene3D" id="3.90.930.1">
    <property type="match status" value="1"/>
</dbReference>
<organism evidence="1 2">
    <name type="scientific">Marivirga sericea</name>
    <dbReference type="NCBI Taxonomy" id="1028"/>
    <lineage>
        <taxon>Bacteria</taxon>
        <taxon>Pseudomonadati</taxon>
        <taxon>Bacteroidota</taxon>
        <taxon>Cytophagia</taxon>
        <taxon>Cytophagales</taxon>
        <taxon>Marivirgaceae</taxon>
        <taxon>Marivirga</taxon>
    </lineage>
</organism>
<reference evidence="2" key="1">
    <citation type="submission" date="2017-04" db="EMBL/GenBank/DDBJ databases">
        <authorList>
            <person name="Varghese N."/>
            <person name="Submissions S."/>
        </authorList>
    </citation>
    <scope>NUCLEOTIDE SEQUENCE [LARGE SCALE GENOMIC DNA]</scope>
    <source>
        <strain evidence="2">DSM 4125</strain>
    </source>
</reference>
<accession>A0A1X7LE14</accession>
<protein>
    <submittedName>
        <fullName evidence="1">MORN repeat variant</fullName>
    </submittedName>
</protein>
<dbReference type="EMBL" id="FXAW01000010">
    <property type="protein sequence ID" value="SMG52081.1"/>
    <property type="molecule type" value="Genomic_DNA"/>
</dbReference>
<dbReference type="RefSeq" id="WP_085518977.1">
    <property type="nucleotide sequence ID" value="NZ_FXAW01000010.1"/>
</dbReference>
<evidence type="ECO:0000313" key="2">
    <source>
        <dbReference type="Proteomes" id="UP000193804"/>
    </source>
</evidence>
<evidence type="ECO:0000313" key="1">
    <source>
        <dbReference type="EMBL" id="SMG52081.1"/>
    </source>
</evidence>
<dbReference type="OrthoDB" id="8536728at2"/>
<name>A0A1X7LE14_9BACT</name>
<dbReference type="Pfam" id="PF07661">
    <property type="entry name" value="MORN_2"/>
    <property type="match status" value="2"/>
</dbReference>
<dbReference type="STRING" id="1028.SAMN05661096_03858"/>
<proteinExistence type="predicted"/>
<gene>
    <name evidence="1" type="ORF">SAMN05661096_03858</name>
</gene>
<dbReference type="AlphaFoldDB" id="A0A1X7LE14"/>
<dbReference type="SUPFAM" id="SSF82185">
    <property type="entry name" value="Histone H3 K4-specific methyltransferase SET7/9 N-terminal domain"/>
    <property type="match status" value="1"/>
</dbReference>
<dbReference type="Proteomes" id="UP000193804">
    <property type="component" value="Unassembled WGS sequence"/>
</dbReference>